<evidence type="ECO:0008006" key="4">
    <source>
        <dbReference type="Google" id="ProtNLM"/>
    </source>
</evidence>
<organism evidence="2 3">
    <name type="scientific">Candidatus Roizmanbacteria bacterium RIFCSPHIGHO2_01_FULL_39_8</name>
    <dbReference type="NCBI Taxonomy" id="1802033"/>
    <lineage>
        <taxon>Bacteria</taxon>
        <taxon>Candidatus Roizmaniibacteriota</taxon>
    </lineage>
</organism>
<keyword evidence="1" id="KW-0812">Transmembrane</keyword>
<proteinExistence type="predicted"/>
<keyword evidence="1" id="KW-1133">Transmembrane helix</keyword>
<protein>
    <recommendedName>
        <fullName evidence="4">MotA/TolQ/ExbB proton channel domain-containing protein</fullName>
    </recommendedName>
</protein>
<evidence type="ECO:0000313" key="2">
    <source>
        <dbReference type="EMBL" id="OGK20342.1"/>
    </source>
</evidence>
<dbReference type="Proteomes" id="UP000177026">
    <property type="component" value="Unassembled WGS sequence"/>
</dbReference>
<evidence type="ECO:0000313" key="3">
    <source>
        <dbReference type="Proteomes" id="UP000177026"/>
    </source>
</evidence>
<accession>A0A1F7GP78</accession>
<name>A0A1F7GP78_9BACT</name>
<dbReference type="AlphaFoldDB" id="A0A1F7GP78"/>
<comment type="caution">
    <text evidence="2">The sequence shown here is derived from an EMBL/GenBank/DDBJ whole genome shotgun (WGS) entry which is preliminary data.</text>
</comment>
<gene>
    <name evidence="2" type="ORF">A2866_04655</name>
</gene>
<feature type="transmembrane region" description="Helical" evidence="1">
    <location>
        <begin position="62"/>
        <end position="84"/>
    </location>
</feature>
<evidence type="ECO:0000256" key="1">
    <source>
        <dbReference type="SAM" id="Phobius"/>
    </source>
</evidence>
<feature type="transmembrane region" description="Helical" evidence="1">
    <location>
        <begin position="21"/>
        <end position="39"/>
    </location>
</feature>
<reference evidence="2 3" key="1">
    <citation type="journal article" date="2016" name="Nat. Commun.">
        <title>Thousands of microbial genomes shed light on interconnected biogeochemical processes in an aquifer system.</title>
        <authorList>
            <person name="Anantharaman K."/>
            <person name="Brown C.T."/>
            <person name="Hug L.A."/>
            <person name="Sharon I."/>
            <person name="Castelle C.J."/>
            <person name="Probst A.J."/>
            <person name="Thomas B.C."/>
            <person name="Singh A."/>
            <person name="Wilkins M.J."/>
            <person name="Karaoz U."/>
            <person name="Brodie E.L."/>
            <person name="Williams K.H."/>
            <person name="Hubbard S.S."/>
            <person name="Banfield J.F."/>
        </authorList>
    </citation>
    <scope>NUCLEOTIDE SEQUENCE [LARGE SCALE GENOMIC DNA]</scope>
</reference>
<dbReference type="EMBL" id="MFZI01000036">
    <property type="protein sequence ID" value="OGK20342.1"/>
    <property type="molecule type" value="Genomic_DNA"/>
</dbReference>
<keyword evidence="1" id="KW-0472">Membrane</keyword>
<sequence>MDREVKRFITRNRTELSKLGLTAISVLAFIGMVAPVTYFNNEMVNAAHSLNSLVNHPVPKEWINSLTVGGISAIGMVAICYRLINPALIDLDIQIKRRLKLVENRQEKHQLSVRQRRRKKRR</sequence>